<feature type="binding site" evidence="14">
    <location>
        <position position="117"/>
    </location>
    <ligand>
        <name>L-threonine</name>
        <dbReference type="ChEBI" id="CHEBI:57926"/>
    </ligand>
</feature>
<comment type="subcellular location">
    <subcellularLocation>
        <location evidence="1 13">Cytoplasm</location>
    </subcellularLocation>
</comment>
<keyword evidence="9 13" id="KW-0547">Nucleotide-binding</keyword>
<dbReference type="InterPro" id="IPR006070">
    <property type="entry name" value="Sua5-like_dom"/>
</dbReference>
<feature type="binding site" evidence="14">
    <location>
        <position position="139"/>
    </location>
    <ligand>
        <name>ATP</name>
        <dbReference type="ChEBI" id="CHEBI:30616"/>
    </ligand>
</feature>
<comment type="caution">
    <text evidence="16">The sequence shown here is derived from an EMBL/GenBank/DDBJ whole genome shotgun (WGS) entry which is preliminary data.</text>
</comment>
<evidence type="ECO:0000256" key="3">
    <source>
        <dbReference type="ARBA" id="ARBA00012584"/>
    </source>
</evidence>
<dbReference type="SUPFAM" id="SSF55821">
    <property type="entry name" value="YrdC/RibB"/>
    <property type="match status" value="1"/>
</dbReference>
<evidence type="ECO:0000256" key="12">
    <source>
        <dbReference type="ARBA" id="ARBA00048366"/>
    </source>
</evidence>
<evidence type="ECO:0000256" key="11">
    <source>
        <dbReference type="ARBA" id="ARBA00029774"/>
    </source>
</evidence>
<dbReference type="GO" id="GO:0061710">
    <property type="term" value="F:L-threonylcarbamoyladenylate synthase"/>
    <property type="evidence" value="ECO:0007669"/>
    <property type="project" value="UniProtKB-EC"/>
</dbReference>
<feature type="binding site" evidence="14">
    <location>
        <position position="137"/>
    </location>
    <ligand>
        <name>L-threonine</name>
        <dbReference type="ChEBI" id="CHEBI:57926"/>
    </ligand>
</feature>
<dbReference type="Gene3D" id="3.40.50.11030">
    <property type="entry name" value="Threonylcarbamoyl-AMP synthase, C-terminal domain"/>
    <property type="match status" value="1"/>
</dbReference>
<evidence type="ECO:0000256" key="1">
    <source>
        <dbReference type="ARBA" id="ARBA00004496"/>
    </source>
</evidence>
<gene>
    <name evidence="16" type="ORF">ENO59_00705</name>
</gene>
<dbReference type="Pfam" id="PF01300">
    <property type="entry name" value="Sua5_yciO_yrdC"/>
    <property type="match status" value="1"/>
</dbReference>
<feature type="binding site" evidence="14">
    <location>
        <position position="191"/>
    </location>
    <ligand>
        <name>ATP</name>
        <dbReference type="ChEBI" id="CHEBI:30616"/>
    </ligand>
</feature>
<evidence type="ECO:0000256" key="8">
    <source>
        <dbReference type="ARBA" id="ARBA00022695"/>
    </source>
</evidence>
<evidence type="ECO:0000256" key="14">
    <source>
        <dbReference type="PIRSR" id="PIRSR004930-1"/>
    </source>
</evidence>
<protein>
    <recommendedName>
        <fullName evidence="4 13">Threonylcarbamoyl-AMP synthase</fullName>
        <shortName evidence="13">TC-AMP synthase</shortName>
        <ecNumber evidence="3 13">2.7.7.87</ecNumber>
    </recommendedName>
    <alternativeName>
        <fullName evidence="11 13">L-threonylcarbamoyladenylate synthase</fullName>
    </alternativeName>
</protein>
<dbReference type="PIRSF" id="PIRSF004930">
    <property type="entry name" value="Tln_factor_SUA5"/>
    <property type="match status" value="1"/>
</dbReference>
<dbReference type="InterPro" id="IPR005145">
    <property type="entry name" value="Sua5_C"/>
</dbReference>
<keyword evidence="6 13" id="KW-0808">Transferase</keyword>
<dbReference type="InterPro" id="IPR038385">
    <property type="entry name" value="Sua5/YwlC_C"/>
</dbReference>
<comment type="function">
    <text evidence="13">Required for the formation of a threonylcarbamoyl group on adenosine at position 37 (t(6)A37) in tRNAs that read codons beginning with adenine.</text>
</comment>
<feature type="binding site" evidence="14">
    <location>
        <position position="113"/>
    </location>
    <ligand>
        <name>ATP</name>
        <dbReference type="ChEBI" id="CHEBI:30616"/>
    </ligand>
</feature>
<dbReference type="GO" id="GO:0000049">
    <property type="term" value="F:tRNA binding"/>
    <property type="evidence" value="ECO:0007669"/>
    <property type="project" value="TreeGrafter"/>
</dbReference>
<evidence type="ECO:0000256" key="6">
    <source>
        <dbReference type="ARBA" id="ARBA00022679"/>
    </source>
</evidence>
<keyword evidence="5 13" id="KW-0963">Cytoplasm</keyword>
<dbReference type="PROSITE" id="PS51163">
    <property type="entry name" value="YRDC"/>
    <property type="match status" value="1"/>
</dbReference>
<evidence type="ECO:0000256" key="4">
    <source>
        <dbReference type="ARBA" id="ARBA00015492"/>
    </source>
</evidence>
<evidence type="ECO:0000256" key="9">
    <source>
        <dbReference type="ARBA" id="ARBA00022741"/>
    </source>
</evidence>
<evidence type="ECO:0000256" key="5">
    <source>
        <dbReference type="ARBA" id="ARBA00022490"/>
    </source>
</evidence>
<dbReference type="Pfam" id="PF03481">
    <property type="entry name" value="Sua5_C"/>
    <property type="match status" value="1"/>
</dbReference>
<comment type="similarity">
    <text evidence="2 13">Belongs to the SUA5 family.</text>
</comment>
<evidence type="ECO:0000256" key="7">
    <source>
        <dbReference type="ARBA" id="ARBA00022694"/>
    </source>
</evidence>
<dbReference type="PANTHER" id="PTHR17490">
    <property type="entry name" value="SUA5"/>
    <property type="match status" value="1"/>
</dbReference>
<dbReference type="Gene3D" id="3.90.870.10">
    <property type="entry name" value="DHBP synthase"/>
    <property type="match status" value="1"/>
</dbReference>
<dbReference type="GO" id="GO:0003725">
    <property type="term" value="F:double-stranded RNA binding"/>
    <property type="evidence" value="ECO:0007669"/>
    <property type="project" value="UniProtKB-UniRule"/>
</dbReference>
<feature type="binding site" evidence="14">
    <location>
        <position position="54"/>
    </location>
    <ligand>
        <name>ATP</name>
        <dbReference type="ChEBI" id="CHEBI:30616"/>
    </ligand>
</feature>
<name>A0A7V2F5G3_RHOMR</name>
<dbReference type="AlphaFoldDB" id="A0A7V2F5G3"/>
<keyword evidence="8 13" id="KW-0548">Nucleotidyltransferase</keyword>
<feature type="binding site" evidence="14">
    <location>
        <position position="58"/>
    </location>
    <ligand>
        <name>ATP</name>
        <dbReference type="ChEBI" id="CHEBI:30616"/>
    </ligand>
</feature>
<evidence type="ECO:0000259" key="15">
    <source>
        <dbReference type="PROSITE" id="PS51163"/>
    </source>
</evidence>
<evidence type="ECO:0000313" key="16">
    <source>
        <dbReference type="EMBL" id="HER95032.1"/>
    </source>
</evidence>
<dbReference type="EMBL" id="DSGB01000001">
    <property type="protein sequence ID" value="HER95032.1"/>
    <property type="molecule type" value="Genomic_DNA"/>
</dbReference>
<dbReference type="GO" id="GO:0005737">
    <property type="term" value="C:cytoplasm"/>
    <property type="evidence" value="ECO:0007669"/>
    <property type="project" value="UniProtKB-SubCell"/>
</dbReference>
<dbReference type="NCBIfam" id="TIGR00057">
    <property type="entry name" value="L-threonylcarbamoyladenylate synthase"/>
    <property type="match status" value="1"/>
</dbReference>
<feature type="binding site" evidence="14">
    <location>
        <position position="228"/>
    </location>
    <ligand>
        <name>ATP</name>
        <dbReference type="ChEBI" id="CHEBI:30616"/>
    </ligand>
</feature>
<feature type="binding site" evidence="14">
    <location>
        <position position="31"/>
    </location>
    <ligand>
        <name>L-threonine</name>
        <dbReference type="ChEBI" id="CHEBI:57926"/>
    </ligand>
</feature>
<sequence>MMSHATLLTRDVEVAAALVRQGELVAFPTETVYGLGADAFNPEAVRKIFEAKGRPLDNPLIVHIAEPAQLAALVQEVPETAQRFIDRFFPGPLTLVLPRHPAVPDEVTAGLPTVGVRMPRHPMAQAFLRACGIPVAAPSANRSGRPSPTRWEAVYADLNGRIACILQGDRSDMGLESTVVDCTGAEPLVLRAGAVPLEALQAVVPQTRLATPDDVRQARSPGTRYRHYAPQAQVILVDTPQAAQPHPQHAYIGLASPTHPEAFGLCCVCPDVATYAYELFDFFRRSDAAGCKRIYAQRVPRIGLGLALMDRLERAAAK</sequence>
<feature type="binding site" evidence="14">
    <location>
        <position position="147"/>
    </location>
    <ligand>
        <name>ATP</name>
        <dbReference type="ChEBI" id="CHEBI:30616"/>
    </ligand>
</feature>
<feature type="binding site" evidence="14">
    <location>
        <position position="177"/>
    </location>
    <ligand>
        <name>L-threonine</name>
        <dbReference type="ChEBI" id="CHEBI:57926"/>
    </ligand>
</feature>
<dbReference type="GO" id="GO:0008033">
    <property type="term" value="P:tRNA processing"/>
    <property type="evidence" value="ECO:0007669"/>
    <property type="project" value="UniProtKB-KW"/>
</dbReference>
<evidence type="ECO:0000256" key="13">
    <source>
        <dbReference type="PIRNR" id="PIRNR004930"/>
    </source>
</evidence>
<dbReference type="EC" id="2.7.7.87" evidence="3 13"/>
<dbReference type="InterPro" id="IPR010923">
    <property type="entry name" value="T(6)A37_SUA5"/>
</dbReference>
<dbReference type="PANTHER" id="PTHR17490:SF16">
    <property type="entry name" value="THREONYLCARBAMOYL-AMP SYNTHASE"/>
    <property type="match status" value="1"/>
</dbReference>
<evidence type="ECO:0000256" key="10">
    <source>
        <dbReference type="ARBA" id="ARBA00022840"/>
    </source>
</evidence>
<keyword evidence="10 13" id="KW-0067">ATP-binding</keyword>
<reference evidence="16" key="1">
    <citation type="journal article" date="2020" name="mSystems">
        <title>Genome- and Community-Level Interaction Insights into Carbon Utilization and Element Cycling Functions of Hydrothermarchaeota in Hydrothermal Sediment.</title>
        <authorList>
            <person name="Zhou Z."/>
            <person name="Liu Y."/>
            <person name="Xu W."/>
            <person name="Pan J."/>
            <person name="Luo Z.H."/>
            <person name="Li M."/>
        </authorList>
    </citation>
    <scope>NUCLEOTIDE SEQUENCE [LARGE SCALE GENOMIC DNA]</scope>
    <source>
        <strain evidence="16">SpSt-143</strain>
    </source>
</reference>
<evidence type="ECO:0000256" key="2">
    <source>
        <dbReference type="ARBA" id="ARBA00007663"/>
    </source>
</evidence>
<feature type="domain" description="YrdC-like" evidence="15">
    <location>
        <begin position="9"/>
        <end position="195"/>
    </location>
</feature>
<keyword evidence="7 13" id="KW-0819">tRNA processing</keyword>
<proteinExistence type="inferred from homology"/>
<dbReference type="GO" id="GO:0005524">
    <property type="term" value="F:ATP binding"/>
    <property type="evidence" value="ECO:0007669"/>
    <property type="project" value="UniProtKB-UniRule"/>
</dbReference>
<feature type="binding site" evidence="14">
    <location>
        <position position="63"/>
    </location>
    <ligand>
        <name>ATP</name>
        <dbReference type="ChEBI" id="CHEBI:30616"/>
    </ligand>
</feature>
<dbReference type="FunFam" id="3.90.870.10:FF:000009">
    <property type="entry name" value="Threonylcarbamoyl-AMP synthase, putative"/>
    <property type="match status" value="1"/>
</dbReference>
<dbReference type="InterPro" id="IPR017945">
    <property type="entry name" value="DHBP_synth_RibB-like_a/b_dom"/>
</dbReference>
<accession>A0A7V2F5G3</accession>
<dbReference type="GO" id="GO:0006450">
    <property type="term" value="P:regulation of translational fidelity"/>
    <property type="evidence" value="ECO:0007669"/>
    <property type="project" value="TreeGrafter"/>
</dbReference>
<organism evidence="16">
    <name type="scientific">Rhodothermus marinus</name>
    <name type="common">Rhodothermus obamensis</name>
    <dbReference type="NCBI Taxonomy" id="29549"/>
    <lineage>
        <taxon>Bacteria</taxon>
        <taxon>Pseudomonadati</taxon>
        <taxon>Rhodothermota</taxon>
        <taxon>Rhodothermia</taxon>
        <taxon>Rhodothermales</taxon>
        <taxon>Rhodothermaceae</taxon>
        <taxon>Rhodothermus</taxon>
    </lineage>
</organism>
<comment type="catalytic activity">
    <reaction evidence="12 13">
        <text>L-threonine + hydrogencarbonate + ATP = L-threonylcarbamoyladenylate + diphosphate + H2O</text>
        <dbReference type="Rhea" id="RHEA:36407"/>
        <dbReference type="ChEBI" id="CHEBI:15377"/>
        <dbReference type="ChEBI" id="CHEBI:17544"/>
        <dbReference type="ChEBI" id="CHEBI:30616"/>
        <dbReference type="ChEBI" id="CHEBI:33019"/>
        <dbReference type="ChEBI" id="CHEBI:57926"/>
        <dbReference type="ChEBI" id="CHEBI:73682"/>
        <dbReference type="EC" id="2.7.7.87"/>
    </reaction>
</comment>
<dbReference type="InterPro" id="IPR050156">
    <property type="entry name" value="TC-AMP_synthase_SUA5"/>
</dbReference>